<dbReference type="GO" id="GO:0005247">
    <property type="term" value="F:voltage-gated chloride channel activity"/>
    <property type="evidence" value="ECO:0007669"/>
    <property type="project" value="TreeGrafter"/>
</dbReference>
<name>A0AAN4ZCC5_9BILA</name>
<proteinExistence type="predicted"/>
<dbReference type="GO" id="GO:0005886">
    <property type="term" value="C:plasma membrane"/>
    <property type="evidence" value="ECO:0007669"/>
    <property type="project" value="TreeGrafter"/>
</dbReference>
<dbReference type="Proteomes" id="UP001328107">
    <property type="component" value="Unassembled WGS sequence"/>
</dbReference>
<evidence type="ECO:0000313" key="4">
    <source>
        <dbReference type="EMBL" id="GMR38558.1"/>
    </source>
</evidence>
<keyword evidence="1" id="KW-0813">Transport</keyword>
<protein>
    <recommendedName>
        <fullName evidence="6">CBS domain-containing protein</fullName>
    </recommendedName>
</protein>
<feature type="non-terminal residue" evidence="4">
    <location>
        <position position="206"/>
    </location>
</feature>
<evidence type="ECO:0000313" key="5">
    <source>
        <dbReference type="Proteomes" id="UP001328107"/>
    </source>
</evidence>
<sequence length="206" mass="23240">FRELRNMLKRHPHIGSFPFVTDPVTMTLLGSIARRYLVSLLCIKIGATEILPQEKRRSKTPSELMQRRRSSGTTAALILTGRNESESHFRVSSPLHTTNPLSQMVPSAANDDTFGHQRTLTIAERAGVLNQTIEIDDYAIDAAPFQLVKGTSLYKVHTMFSLLGLHHAYVTDKGRLLGVVSLKELRDTFSDIYVRGAQLPPWRRMR</sequence>
<dbReference type="InterPro" id="IPR046342">
    <property type="entry name" value="CBS_dom_sf"/>
</dbReference>
<accession>A0AAN4ZCC5</accession>
<dbReference type="Gene3D" id="3.10.580.10">
    <property type="entry name" value="CBS-domain"/>
    <property type="match status" value="1"/>
</dbReference>
<organism evidence="4 5">
    <name type="scientific">Pristionchus mayeri</name>
    <dbReference type="NCBI Taxonomy" id="1317129"/>
    <lineage>
        <taxon>Eukaryota</taxon>
        <taxon>Metazoa</taxon>
        <taxon>Ecdysozoa</taxon>
        <taxon>Nematoda</taxon>
        <taxon>Chromadorea</taxon>
        <taxon>Rhabditida</taxon>
        <taxon>Rhabditina</taxon>
        <taxon>Diplogasteromorpha</taxon>
        <taxon>Diplogasteroidea</taxon>
        <taxon>Neodiplogasteridae</taxon>
        <taxon>Pristionchus</taxon>
    </lineage>
</organism>
<keyword evidence="5" id="KW-1185">Reference proteome</keyword>
<dbReference type="SUPFAM" id="SSF54631">
    <property type="entry name" value="CBS-domain pair"/>
    <property type="match status" value="1"/>
</dbReference>
<evidence type="ECO:0000256" key="2">
    <source>
        <dbReference type="ARBA" id="ARBA00023065"/>
    </source>
</evidence>
<evidence type="ECO:0000256" key="1">
    <source>
        <dbReference type="ARBA" id="ARBA00022448"/>
    </source>
</evidence>
<dbReference type="AlphaFoldDB" id="A0AAN4ZCC5"/>
<keyword evidence="2" id="KW-0406">Ion transport</keyword>
<dbReference type="EMBL" id="BTRK01000002">
    <property type="protein sequence ID" value="GMR38558.1"/>
    <property type="molecule type" value="Genomic_DNA"/>
</dbReference>
<keyword evidence="3" id="KW-0868">Chloride</keyword>
<dbReference type="PANTHER" id="PTHR45720">
    <property type="entry name" value="CHLORIDE CHANNEL PROTEIN 2"/>
    <property type="match status" value="1"/>
</dbReference>
<dbReference type="PANTHER" id="PTHR45720:SF5">
    <property type="entry name" value="CHLORIDE CHANNEL PROTEIN"/>
    <property type="match status" value="1"/>
</dbReference>
<comment type="caution">
    <text evidence="4">The sequence shown here is derived from an EMBL/GenBank/DDBJ whole genome shotgun (WGS) entry which is preliminary data.</text>
</comment>
<gene>
    <name evidence="4" type="ORF">PMAYCL1PPCAC_08753</name>
</gene>
<evidence type="ECO:0008006" key="6">
    <source>
        <dbReference type="Google" id="ProtNLM"/>
    </source>
</evidence>
<dbReference type="InterPro" id="IPR050970">
    <property type="entry name" value="Cl_channel_volt-gated"/>
</dbReference>
<reference evidence="5" key="1">
    <citation type="submission" date="2022-10" db="EMBL/GenBank/DDBJ databases">
        <title>Genome assembly of Pristionchus species.</title>
        <authorList>
            <person name="Yoshida K."/>
            <person name="Sommer R.J."/>
        </authorList>
    </citation>
    <scope>NUCLEOTIDE SEQUENCE [LARGE SCALE GENOMIC DNA]</scope>
    <source>
        <strain evidence="5">RS5460</strain>
    </source>
</reference>
<feature type="non-terminal residue" evidence="4">
    <location>
        <position position="1"/>
    </location>
</feature>
<evidence type="ECO:0000256" key="3">
    <source>
        <dbReference type="ARBA" id="ARBA00023214"/>
    </source>
</evidence>